<sequence>MDSPTNISRVSIVHVHEPISSFREPLTAMIALLVFPSIDVRHINRKISCFRIMVGEYWHLRPTHGPITHLADEPELESSKWGTFGVPSGYTNKQGSTSPARVSSITA</sequence>
<dbReference type="EMBL" id="JAZHXI010000005">
    <property type="protein sequence ID" value="KAL2071668.1"/>
    <property type="molecule type" value="Genomic_DNA"/>
</dbReference>
<evidence type="ECO:0000313" key="3">
    <source>
        <dbReference type="Proteomes" id="UP001595075"/>
    </source>
</evidence>
<gene>
    <name evidence="2" type="ORF">VTL71DRAFT_12903</name>
</gene>
<feature type="region of interest" description="Disordered" evidence="1">
    <location>
        <begin position="87"/>
        <end position="107"/>
    </location>
</feature>
<reference evidence="2 3" key="1">
    <citation type="journal article" date="2024" name="Commun. Biol.">
        <title>Comparative genomic analysis of thermophilic fungi reveals convergent evolutionary adaptations and gene losses.</title>
        <authorList>
            <person name="Steindorff A.S."/>
            <person name="Aguilar-Pontes M.V."/>
            <person name="Robinson A.J."/>
            <person name="Andreopoulos B."/>
            <person name="LaButti K."/>
            <person name="Kuo A."/>
            <person name="Mondo S."/>
            <person name="Riley R."/>
            <person name="Otillar R."/>
            <person name="Haridas S."/>
            <person name="Lipzen A."/>
            <person name="Grimwood J."/>
            <person name="Schmutz J."/>
            <person name="Clum A."/>
            <person name="Reid I.D."/>
            <person name="Moisan M.C."/>
            <person name="Butler G."/>
            <person name="Nguyen T.T.M."/>
            <person name="Dewar K."/>
            <person name="Conant G."/>
            <person name="Drula E."/>
            <person name="Henrissat B."/>
            <person name="Hansel C."/>
            <person name="Singer S."/>
            <person name="Hutchinson M.I."/>
            <person name="de Vries R.P."/>
            <person name="Natvig D.O."/>
            <person name="Powell A.J."/>
            <person name="Tsang A."/>
            <person name="Grigoriev I.V."/>
        </authorList>
    </citation>
    <scope>NUCLEOTIDE SEQUENCE [LARGE SCALE GENOMIC DNA]</scope>
    <source>
        <strain evidence="2 3">CBS 494.80</strain>
    </source>
</reference>
<proteinExistence type="predicted"/>
<feature type="compositionally biased region" description="Polar residues" evidence="1">
    <location>
        <begin position="89"/>
        <end position="107"/>
    </location>
</feature>
<evidence type="ECO:0000256" key="1">
    <source>
        <dbReference type="SAM" id="MobiDB-lite"/>
    </source>
</evidence>
<name>A0ABR4CPK4_9HELO</name>
<evidence type="ECO:0000313" key="2">
    <source>
        <dbReference type="EMBL" id="KAL2071668.1"/>
    </source>
</evidence>
<accession>A0ABR4CPK4</accession>
<comment type="caution">
    <text evidence="2">The sequence shown here is derived from an EMBL/GenBank/DDBJ whole genome shotgun (WGS) entry which is preliminary data.</text>
</comment>
<protein>
    <submittedName>
        <fullName evidence="2">Uncharacterized protein</fullName>
    </submittedName>
</protein>
<dbReference type="Proteomes" id="UP001595075">
    <property type="component" value="Unassembled WGS sequence"/>
</dbReference>
<organism evidence="2 3">
    <name type="scientific">Oculimacula yallundae</name>
    <dbReference type="NCBI Taxonomy" id="86028"/>
    <lineage>
        <taxon>Eukaryota</taxon>
        <taxon>Fungi</taxon>
        <taxon>Dikarya</taxon>
        <taxon>Ascomycota</taxon>
        <taxon>Pezizomycotina</taxon>
        <taxon>Leotiomycetes</taxon>
        <taxon>Helotiales</taxon>
        <taxon>Ploettnerulaceae</taxon>
        <taxon>Oculimacula</taxon>
    </lineage>
</organism>
<keyword evidence="3" id="KW-1185">Reference proteome</keyword>